<reference evidence="1 2" key="1">
    <citation type="submission" date="2021-06" db="EMBL/GenBank/DDBJ databases">
        <authorList>
            <person name="Palmer J.M."/>
        </authorList>
    </citation>
    <scope>NUCLEOTIDE SEQUENCE [LARGE SCALE GENOMIC DNA]</scope>
    <source>
        <strain evidence="1 2">CL_MEX2019</strain>
        <tissue evidence="1">Muscle</tissue>
    </source>
</reference>
<evidence type="ECO:0000313" key="2">
    <source>
        <dbReference type="Proteomes" id="UP001352852"/>
    </source>
</evidence>
<protein>
    <submittedName>
        <fullName evidence="1">Uncharacterized protein</fullName>
    </submittedName>
</protein>
<sequence>MNSGTKSSVFGNMSFGLMDLKLKCLTIMTNCTFVGKSRKLDAREHHPNSKVQGWQHHVVGCFTAVATGALHKLDGVMRNTRLNQNLKTSDKTLKLQIDNIPQHSTRSATKWLKTTKSMFWSSLHKVCVSKVGYRPDQVTQEIMEK</sequence>
<dbReference type="Proteomes" id="UP001352852">
    <property type="component" value="Unassembled WGS sequence"/>
</dbReference>
<organism evidence="1 2">
    <name type="scientific">Characodon lateralis</name>
    <dbReference type="NCBI Taxonomy" id="208331"/>
    <lineage>
        <taxon>Eukaryota</taxon>
        <taxon>Metazoa</taxon>
        <taxon>Chordata</taxon>
        <taxon>Craniata</taxon>
        <taxon>Vertebrata</taxon>
        <taxon>Euteleostomi</taxon>
        <taxon>Actinopterygii</taxon>
        <taxon>Neopterygii</taxon>
        <taxon>Teleostei</taxon>
        <taxon>Neoteleostei</taxon>
        <taxon>Acanthomorphata</taxon>
        <taxon>Ovalentaria</taxon>
        <taxon>Atherinomorphae</taxon>
        <taxon>Cyprinodontiformes</taxon>
        <taxon>Goodeidae</taxon>
        <taxon>Characodon</taxon>
    </lineage>
</organism>
<proteinExistence type="predicted"/>
<accession>A0ABU7E3Y0</accession>
<name>A0ABU7E3Y0_9TELE</name>
<evidence type="ECO:0000313" key="1">
    <source>
        <dbReference type="EMBL" id="MED6280918.1"/>
    </source>
</evidence>
<comment type="caution">
    <text evidence="1">The sequence shown here is derived from an EMBL/GenBank/DDBJ whole genome shotgun (WGS) entry which is preliminary data.</text>
</comment>
<keyword evidence="2" id="KW-1185">Reference proteome</keyword>
<gene>
    <name evidence="1" type="ORF">CHARACLAT_015966</name>
</gene>
<dbReference type="EMBL" id="JAHUTJ010042251">
    <property type="protein sequence ID" value="MED6280918.1"/>
    <property type="molecule type" value="Genomic_DNA"/>
</dbReference>